<accession>A0A6A5QRV9</accession>
<gene>
    <name evidence="1" type="ORF">BDU57DRAFT_513595</name>
</gene>
<dbReference type="Proteomes" id="UP000800096">
    <property type="component" value="Unassembled WGS sequence"/>
</dbReference>
<dbReference type="AlphaFoldDB" id="A0A6A5QRV9"/>
<name>A0A6A5QRV9_AMPQU</name>
<evidence type="ECO:0000313" key="2">
    <source>
        <dbReference type="Proteomes" id="UP000800096"/>
    </source>
</evidence>
<organism evidence="1 2">
    <name type="scientific">Ampelomyces quisqualis</name>
    <name type="common">Powdery mildew agent</name>
    <dbReference type="NCBI Taxonomy" id="50730"/>
    <lineage>
        <taxon>Eukaryota</taxon>
        <taxon>Fungi</taxon>
        <taxon>Dikarya</taxon>
        <taxon>Ascomycota</taxon>
        <taxon>Pezizomycotina</taxon>
        <taxon>Dothideomycetes</taxon>
        <taxon>Pleosporomycetidae</taxon>
        <taxon>Pleosporales</taxon>
        <taxon>Pleosporineae</taxon>
        <taxon>Phaeosphaeriaceae</taxon>
        <taxon>Ampelomyces</taxon>
    </lineage>
</organism>
<proteinExistence type="predicted"/>
<evidence type="ECO:0000313" key="1">
    <source>
        <dbReference type="EMBL" id="KAF1917376.1"/>
    </source>
</evidence>
<dbReference type="EMBL" id="ML979134">
    <property type="protein sequence ID" value="KAF1917376.1"/>
    <property type="molecule type" value="Genomic_DNA"/>
</dbReference>
<sequence>MRAIIFFLHSHFCVRICGRPNDLEHHSEPIRPRKLRRHRTSTWYGEQPRMRQAFAKVVAGCQKTRRLQAFTAAIGHDQSYAMARAAAYGAVPR</sequence>
<keyword evidence="2" id="KW-1185">Reference proteome</keyword>
<protein>
    <submittedName>
        <fullName evidence="1">Uncharacterized protein</fullName>
    </submittedName>
</protein>
<reference evidence="1" key="1">
    <citation type="journal article" date="2020" name="Stud. Mycol.">
        <title>101 Dothideomycetes genomes: a test case for predicting lifestyles and emergence of pathogens.</title>
        <authorList>
            <person name="Haridas S."/>
            <person name="Albert R."/>
            <person name="Binder M."/>
            <person name="Bloem J."/>
            <person name="Labutti K."/>
            <person name="Salamov A."/>
            <person name="Andreopoulos B."/>
            <person name="Baker S."/>
            <person name="Barry K."/>
            <person name="Bills G."/>
            <person name="Bluhm B."/>
            <person name="Cannon C."/>
            <person name="Castanera R."/>
            <person name="Culley D."/>
            <person name="Daum C."/>
            <person name="Ezra D."/>
            <person name="Gonzalez J."/>
            <person name="Henrissat B."/>
            <person name="Kuo A."/>
            <person name="Liang C."/>
            <person name="Lipzen A."/>
            <person name="Lutzoni F."/>
            <person name="Magnuson J."/>
            <person name="Mondo S."/>
            <person name="Nolan M."/>
            <person name="Ohm R."/>
            <person name="Pangilinan J."/>
            <person name="Park H.-J."/>
            <person name="Ramirez L."/>
            <person name="Alfaro M."/>
            <person name="Sun H."/>
            <person name="Tritt A."/>
            <person name="Yoshinaga Y."/>
            <person name="Zwiers L.-H."/>
            <person name="Turgeon B."/>
            <person name="Goodwin S."/>
            <person name="Spatafora J."/>
            <person name="Crous P."/>
            <person name="Grigoriev I."/>
        </authorList>
    </citation>
    <scope>NUCLEOTIDE SEQUENCE</scope>
    <source>
        <strain evidence="1">HMLAC05119</strain>
    </source>
</reference>